<protein>
    <recommendedName>
        <fullName evidence="4">DUF3027 domain-containing protein</fullName>
    </recommendedName>
</protein>
<feature type="region of interest" description="Disordered" evidence="1">
    <location>
        <begin position="140"/>
        <end position="199"/>
    </location>
</feature>
<dbReference type="InterPro" id="IPR021391">
    <property type="entry name" value="DUF3027"/>
</dbReference>
<feature type="compositionally biased region" description="Acidic residues" evidence="1">
    <location>
        <begin position="140"/>
        <end position="193"/>
    </location>
</feature>
<evidence type="ECO:0000256" key="1">
    <source>
        <dbReference type="SAM" id="MobiDB-lite"/>
    </source>
</evidence>
<evidence type="ECO:0008006" key="4">
    <source>
        <dbReference type="Google" id="ProtNLM"/>
    </source>
</evidence>
<dbReference type="RefSeq" id="WP_286278223.1">
    <property type="nucleotide sequence ID" value="NZ_AP027731.1"/>
</dbReference>
<evidence type="ECO:0000313" key="2">
    <source>
        <dbReference type="EMBL" id="BDZ44811.1"/>
    </source>
</evidence>
<dbReference type="EMBL" id="AP027731">
    <property type="protein sequence ID" value="BDZ44811.1"/>
    <property type="molecule type" value="Genomic_DNA"/>
</dbReference>
<accession>A0ABN6XIZ8</accession>
<keyword evidence="3" id="KW-1185">Reference proteome</keyword>
<reference evidence="3" key="1">
    <citation type="journal article" date="2019" name="Int. J. Syst. Evol. Microbiol.">
        <title>The Global Catalogue of Microorganisms (GCM) 10K type strain sequencing project: providing services to taxonomists for standard genome sequencing and annotation.</title>
        <authorList>
            <consortium name="The Broad Institute Genomics Platform"/>
            <consortium name="The Broad Institute Genome Sequencing Center for Infectious Disease"/>
            <person name="Wu L."/>
            <person name="Ma J."/>
        </authorList>
    </citation>
    <scope>NUCLEOTIDE SEQUENCE [LARGE SCALE GENOMIC DNA]</scope>
    <source>
        <strain evidence="3">NBRC 108725</strain>
    </source>
</reference>
<gene>
    <name evidence="2" type="ORF">GCM10025866_07200</name>
</gene>
<name>A0ABN6XIZ8_9MICO</name>
<dbReference type="Proteomes" id="UP001321498">
    <property type="component" value="Chromosome"/>
</dbReference>
<sequence>MREPAEHETTVVQAARAALLETTPEDTVGELIGLDEPAEGVVDVLFGTAMPGYPGWSWTVSVSVADGAESPSVLELSLLPGDEALVAPEWVPWSDRLADYRAAQEAKDGALESVEGEDDEIAEEDLLDDDADELDGVDFEEAVLDDDDEDDDVSGGDASDLDDDLDDDDLDDDDDDDEDEDDDLDLDEDDDRDGDSRDR</sequence>
<evidence type="ECO:0000313" key="3">
    <source>
        <dbReference type="Proteomes" id="UP001321498"/>
    </source>
</evidence>
<dbReference type="Pfam" id="PF11228">
    <property type="entry name" value="DUF3027"/>
    <property type="match status" value="1"/>
</dbReference>
<proteinExistence type="predicted"/>
<organism evidence="2 3">
    <name type="scientific">Naasia aerilata</name>
    <dbReference type="NCBI Taxonomy" id="1162966"/>
    <lineage>
        <taxon>Bacteria</taxon>
        <taxon>Bacillati</taxon>
        <taxon>Actinomycetota</taxon>
        <taxon>Actinomycetes</taxon>
        <taxon>Micrococcales</taxon>
        <taxon>Microbacteriaceae</taxon>
        <taxon>Naasia</taxon>
    </lineage>
</organism>